<keyword evidence="1 5" id="KW-0056">Arginine metabolism</keyword>
<accession>A0A099LSC3</accession>
<keyword evidence="4 5" id="KW-0862">Zinc</keyword>
<dbReference type="InterPro" id="IPR016681">
    <property type="entry name" value="SuccinylGlu_desuccinylase"/>
</dbReference>
<dbReference type="InterPro" id="IPR055438">
    <property type="entry name" value="AstE_AspA_cat"/>
</dbReference>
<organism evidence="8 9">
    <name type="scientific">Vibrio navarrensis</name>
    <dbReference type="NCBI Taxonomy" id="29495"/>
    <lineage>
        <taxon>Bacteria</taxon>
        <taxon>Pseudomonadati</taxon>
        <taxon>Pseudomonadota</taxon>
        <taxon>Gammaproteobacteria</taxon>
        <taxon>Vibrionales</taxon>
        <taxon>Vibrionaceae</taxon>
        <taxon>Vibrio</taxon>
    </lineage>
</organism>
<evidence type="ECO:0000259" key="7">
    <source>
        <dbReference type="Pfam" id="PF24827"/>
    </source>
</evidence>
<dbReference type="STRING" id="29495.EA26_07365"/>
<gene>
    <name evidence="5" type="primary">astE</name>
    <name evidence="8" type="ORF">EA26_07365</name>
</gene>
<dbReference type="InterPro" id="IPR050178">
    <property type="entry name" value="AspA/AstE_fam"/>
</dbReference>
<reference evidence="8 9" key="1">
    <citation type="submission" date="2014-04" db="EMBL/GenBank/DDBJ databases">
        <title>Genome sequencing of Vibrio navarrensis strains.</title>
        <authorList>
            <person name="Gladney L.M."/>
            <person name="Katz L.S."/>
            <person name="Marino-Ramirez L."/>
            <person name="Jordan I.K."/>
        </authorList>
    </citation>
    <scope>NUCLEOTIDE SEQUENCE [LARGE SCALE GENOMIC DNA]</scope>
    <source>
        <strain evidence="8 9">ATCC 51183</strain>
    </source>
</reference>
<comment type="catalytic activity">
    <reaction evidence="5">
        <text>N-succinyl-L-glutamate + H2O = L-glutamate + succinate</text>
        <dbReference type="Rhea" id="RHEA:15169"/>
        <dbReference type="ChEBI" id="CHEBI:15377"/>
        <dbReference type="ChEBI" id="CHEBI:29985"/>
        <dbReference type="ChEBI" id="CHEBI:30031"/>
        <dbReference type="ChEBI" id="CHEBI:58763"/>
        <dbReference type="EC" id="3.5.1.96"/>
    </reaction>
</comment>
<dbReference type="GO" id="GO:0008270">
    <property type="term" value="F:zinc ion binding"/>
    <property type="evidence" value="ECO:0007669"/>
    <property type="project" value="UniProtKB-UniRule"/>
</dbReference>
<dbReference type="Pfam" id="PF24827">
    <property type="entry name" value="AstE_AspA_cat"/>
    <property type="match status" value="1"/>
</dbReference>
<evidence type="ECO:0000256" key="4">
    <source>
        <dbReference type="ARBA" id="ARBA00022833"/>
    </source>
</evidence>
<dbReference type="SUPFAM" id="SSF53187">
    <property type="entry name" value="Zn-dependent exopeptidases"/>
    <property type="match status" value="1"/>
</dbReference>
<dbReference type="Gene3D" id="3.40.630.10">
    <property type="entry name" value="Zn peptidases"/>
    <property type="match status" value="1"/>
</dbReference>
<comment type="cofactor">
    <cofactor evidence="5">
        <name>Zn(2+)</name>
        <dbReference type="ChEBI" id="CHEBI:29105"/>
    </cofactor>
    <text evidence="5">Binds 1 zinc ion per subunit.</text>
</comment>
<dbReference type="GO" id="GO:0019545">
    <property type="term" value="P:L-arginine catabolic process to succinate"/>
    <property type="evidence" value="ECO:0007669"/>
    <property type="project" value="UniProtKB-UniRule"/>
</dbReference>
<evidence type="ECO:0000313" key="9">
    <source>
        <dbReference type="Proteomes" id="UP000029994"/>
    </source>
</evidence>
<dbReference type="EC" id="3.5.1.96" evidence="5"/>
<dbReference type="PIRSF" id="PIRSF017020">
    <property type="entry name" value="AstE"/>
    <property type="match status" value="1"/>
</dbReference>
<dbReference type="UniPathway" id="UPA00185">
    <property type="reaction ID" value="UER00283"/>
</dbReference>
<sequence length="342" mass="38664">MTNSLFRQSFLLDTLDMQLAVDAQTKTLPSGVQLKLHQRGVLEVIPASYTASSKNMIISTGIHGDETAPMELVDKIVRDIETGFQAVKARCLFIIAHPEATNAHTRFIEENLNRLFDDKDHPMSKELVIADTLKILVKDFFADTDEETRWHLDLHCAIRGSKHYSFAISPKTRHPTRSRALVDFVNHSHVEALLLSNSPSSTFSWFSAENYSAQALTMELGRVARIGDNDLSRFTALDITLRDLVADMTPEHLPKPAVTYRVSRTIVRLHEDFAFRFDDDVENFTSFMHGEVFGHDGDKPLMAKNDNEAIVFPNRKVAIGQRAALMVCEVKTRFEDGQLVYD</sequence>
<keyword evidence="3 5" id="KW-0378">Hydrolase</keyword>
<keyword evidence="2 5" id="KW-0479">Metal-binding</keyword>
<dbReference type="GO" id="GO:0009017">
    <property type="term" value="F:succinylglutamate desuccinylase activity"/>
    <property type="evidence" value="ECO:0007669"/>
    <property type="project" value="UniProtKB-EC"/>
</dbReference>
<dbReference type="eggNOG" id="COG2988">
    <property type="taxonomic scope" value="Bacteria"/>
</dbReference>
<dbReference type="AlphaFoldDB" id="A0A099LSC3"/>
<protein>
    <recommendedName>
        <fullName evidence="5">Succinylglutamate desuccinylase</fullName>
        <ecNumber evidence="5">3.5.1.96</ecNumber>
    </recommendedName>
</protein>
<feature type="binding site" evidence="5">
    <location>
        <position position="66"/>
    </location>
    <ligand>
        <name>Zn(2+)</name>
        <dbReference type="ChEBI" id="CHEBI:29105"/>
    </ligand>
</feature>
<evidence type="ECO:0000313" key="8">
    <source>
        <dbReference type="EMBL" id="KGK11133.1"/>
    </source>
</evidence>
<dbReference type="NCBIfam" id="NF003706">
    <property type="entry name" value="PRK05324.1"/>
    <property type="match status" value="1"/>
</dbReference>
<evidence type="ECO:0000256" key="3">
    <source>
        <dbReference type="ARBA" id="ARBA00022801"/>
    </source>
</evidence>
<dbReference type="RefSeq" id="WP_039426177.1">
    <property type="nucleotide sequence ID" value="NZ_CP061845.1"/>
</dbReference>
<comment type="caution">
    <text evidence="8">The sequence shown here is derived from an EMBL/GenBank/DDBJ whole genome shotgun (WGS) entry which is preliminary data.</text>
</comment>
<feature type="domain" description="Succinylglutamate desuccinylase/Aspartoacylase catalytic" evidence="7">
    <location>
        <begin position="54"/>
        <end position="244"/>
    </location>
</feature>
<evidence type="ECO:0000256" key="1">
    <source>
        <dbReference type="ARBA" id="ARBA00022503"/>
    </source>
</evidence>
<proteinExistence type="inferred from homology"/>
<evidence type="ECO:0000256" key="5">
    <source>
        <dbReference type="HAMAP-Rule" id="MF_00767"/>
    </source>
</evidence>
<feature type="active site" evidence="5">
    <location>
        <position position="219"/>
    </location>
</feature>
<dbReference type="CDD" id="cd03855">
    <property type="entry name" value="M14_ASTE"/>
    <property type="match status" value="1"/>
</dbReference>
<dbReference type="PANTHER" id="PTHR15162">
    <property type="entry name" value="ASPARTOACYLASE"/>
    <property type="match status" value="1"/>
</dbReference>
<dbReference type="GeneID" id="43683015"/>
<dbReference type="PANTHER" id="PTHR15162:SF7">
    <property type="entry name" value="SUCCINYLGLUTAMATE DESUCCINYLASE"/>
    <property type="match status" value="1"/>
</dbReference>
<dbReference type="GO" id="GO:0019544">
    <property type="term" value="P:L-arginine catabolic process to L-glutamate"/>
    <property type="evidence" value="ECO:0007669"/>
    <property type="project" value="UniProtKB-UniRule"/>
</dbReference>
<dbReference type="GO" id="GO:0016788">
    <property type="term" value="F:hydrolase activity, acting on ester bonds"/>
    <property type="evidence" value="ECO:0007669"/>
    <property type="project" value="UniProtKB-UniRule"/>
</dbReference>
<dbReference type="HAMAP" id="MF_00767">
    <property type="entry name" value="Arg_catab_AstE"/>
    <property type="match status" value="1"/>
</dbReference>
<dbReference type="EMBL" id="JMCG01000001">
    <property type="protein sequence ID" value="KGK11133.1"/>
    <property type="molecule type" value="Genomic_DNA"/>
</dbReference>
<feature type="domain" description="AstE/AspA barrel-sandwich hybrid" evidence="6">
    <location>
        <begin position="257"/>
        <end position="329"/>
    </location>
</feature>
<name>A0A099LSC3_9VIBR</name>
<dbReference type="Proteomes" id="UP000029994">
    <property type="component" value="Unassembled WGS sequence"/>
</dbReference>
<dbReference type="Pfam" id="PF04952">
    <property type="entry name" value="AstE_AspA_hybrid"/>
    <property type="match status" value="1"/>
</dbReference>
<comment type="pathway">
    <text evidence="5">Amino-acid degradation; L-arginine degradation via AST pathway; L-glutamate and succinate from L-arginine: step 5/5.</text>
</comment>
<keyword evidence="9" id="KW-1185">Reference proteome</keyword>
<feature type="binding site" evidence="5">
    <location>
        <position position="63"/>
    </location>
    <ligand>
        <name>Zn(2+)</name>
        <dbReference type="ChEBI" id="CHEBI:29105"/>
    </ligand>
</feature>
<feature type="binding site" evidence="5">
    <location>
        <position position="155"/>
    </location>
    <ligand>
        <name>Zn(2+)</name>
        <dbReference type="ChEBI" id="CHEBI:29105"/>
    </ligand>
</feature>
<comment type="function">
    <text evidence="5">Transforms N(2)-succinylglutamate into succinate and glutamate.</text>
</comment>
<comment type="similarity">
    <text evidence="5">Belongs to the AspA/AstE family. Succinylglutamate desuccinylase subfamily.</text>
</comment>
<dbReference type="InterPro" id="IPR007036">
    <property type="entry name" value="Aste_AspA_hybrid_dom"/>
</dbReference>
<evidence type="ECO:0000259" key="6">
    <source>
        <dbReference type="Pfam" id="PF04952"/>
    </source>
</evidence>
<evidence type="ECO:0000256" key="2">
    <source>
        <dbReference type="ARBA" id="ARBA00022723"/>
    </source>
</evidence>